<evidence type="ECO:0000313" key="1">
    <source>
        <dbReference type="EMBL" id="KAJ1347039.1"/>
    </source>
</evidence>
<reference evidence="1" key="1">
    <citation type="submission" date="2021-06" db="EMBL/GenBank/DDBJ databases">
        <title>Parelaphostrongylus tenuis whole genome reference sequence.</title>
        <authorList>
            <person name="Garwood T.J."/>
            <person name="Larsen P.A."/>
            <person name="Fountain-Jones N.M."/>
            <person name="Garbe J.R."/>
            <person name="Macchietto M.G."/>
            <person name="Kania S.A."/>
            <person name="Gerhold R.W."/>
            <person name="Richards J.E."/>
            <person name="Wolf T.M."/>
        </authorList>
    </citation>
    <scope>NUCLEOTIDE SEQUENCE</scope>
    <source>
        <strain evidence="1">MNPRO001-30</strain>
        <tissue evidence="1">Meninges</tissue>
    </source>
</reference>
<comment type="caution">
    <text evidence="1">The sequence shown here is derived from an EMBL/GenBank/DDBJ whole genome shotgun (WGS) entry which is preliminary data.</text>
</comment>
<keyword evidence="2" id="KW-1185">Reference proteome</keyword>
<accession>A0AAD5MMX4</accession>
<name>A0AAD5MMX4_PARTN</name>
<protein>
    <submittedName>
        <fullName evidence="1">Uncharacterized protein</fullName>
    </submittedName>
</protein>
<dbReference type="AlphaFoldDB" id="A0AAD5MMX4"/>
<gene>
    <name evidence="1" type="ORF">KIN20_001981</name>
</gene>
<evidence type="ECO:0000313" key="2">
    <source>
        <dbReference type="Proteomes" id="UP001196413"/>
    </source>
</evidence>
<organism evidence="1 2">
    <name type="scientific">Parelaphostrongylus tenuis</name>
    <name type="common">Meningeal worm</name>
    <dbReference type="NCBI Taxonomy" id="148309"/>
    <lineage>
        <taxon>Eukaryota</taxon>
        <taxon>Metazoa</taxon>
        <taxon>Ecdysozoa</taxon>
        <taxon>Nematoda</taxon>
        <taxon>Chromadorea</taxon>
        <taxon>Rhabditida</taxon>
        <taxon>Rhabditina</taxon>
        <taxon>Rhabditomorpha</taxon>
        <taxon>Strongyloidea</taxon>
        <taxon>Metastrongylidae</taxon>
        <taxon>Parelaphostrongylus</taxon>
    </lineage>
</organism>
<dbReference type="EMBL" id="JAHQIW010000258">
    <property type="protein sequence ID" value="KAJ1347039.1"/>
    <property type="molecule type" value="Genomic_DNA"/>
</dbReference>
<dbReference type="Proteomes" id="UP001196413">
    <property type="component" value="Unassembled WGS sequence"/>
</dbReference>
<proteinExistence type="predicted"/>
<sequence length="57" mass="6555">MGRYDRDDHITIVANNIHKNVTKLHPPNVLMKDILTREIVPYVFAQVAMVAHCVINE</sequence>